<dbReference type="Gene3D" id="3.40.50.720">
    <property type="entry name" value="NAD(P)-binding Rossmann-like Domain"/>
    <property type="match status" value="1"/>
</dbReference>
<feature type="domain" description="Ketopantoate reductase N-terminal" evidence="6">
    <location>
        <begin position="7"/>
        <end position="196"/>
    </location>
</feature>
<dbReference type="InterPro" id="IPR036291">
    <property type="entry name" value="NAD(P)-bd_dom_sf"/>
</dbReference>
<dbReference type="InterPro" id="IPR013752">
    <property type="entry name" value="KPA_reductase"/>
</dbReference>
<keyword evidence="9" id="KW-1185">Reference proteome</keyword>
<dbReference type="Proteomes" id="UP000232323">
    <property type="component" value="Unassembled WGS sequence"/>
</dbReference>
<keyword evidence="3" id="KW-0521">NADP</keyword>
<evidence type="ECO:0000256" key="3">
    <source>
        <dbReference type="ARBA" id="ARBA00022857"/>
    </source>
</evidence>
<dbReference type="OrthoDB" id="529319at2759"/>
<comment type="caution">
    <text evidence="8">The sequence shown here is derived from an EMBL/GenBank/DDBJ whole genome shotgun (WGS) entry which is preliminary data.</text>
</comment>
<evidence type="ECO:0000313" key="9">
    <source>
        <dbReference type="Proteomes" id="UP000232323"/>
    </source>
</evidence>
<name>A0A250WXQ1_9CHLO</name>
<comment type="similarity">
    <text evidence="1">Belongs to the ketopantoate reductase family.</text>
</comment>
<organism evidence="8 9">
    <name type="scientific">Chlamydomonas eustigma</name>
    <dbReference type="NCBI Taxonomy" id="1157962"/>
    <lineage>
        <taxon>Eukaryota</taxon>
        <taxon>Viridiplantae</taxon>
        <taxon>Chlorophyta</taxon>
        <taxon>core chlorophytes</taxon>
        <taxon>Chlorophyceae</taxon>
        <taxon>CS clade</taxon>
        <taxon>Chlamydomonadales</taxon>
        <taxon>Chlamydomonadaceae</taxon>
        <taxon>Chlamydomonas</taxon>
    </lineage>
</organism>
<dbReference type="InterPro" id="IPR013328">
    <property type="entry name" value="6PGD_dom2"/>
</dbReference>
<keyword evidence="4" id="KW-0560">Oxidoreductase</keyword>
<dbReference type="GO" id="GO:0050661">
    <property type="term" value="F:NADP binding"/>
    <property type="evidence" value="ECO:0007669"/>
    <property type="project" value="TreeGrafter"/>
</dbReference>
<dbReference type="SUPFAM" id="SSF51735">
    <property type="entry name" value="NAD(P)-binding Rossmann-fold domains"/>
    <property type="match status" value="1"/>
</dbReference>
<dbReference type="PANTHER" id="PTHR43765">
    <property type="entry name" value="2-DEHYDROPANTOATE 2-REDUCTASE-RELATED"/>
    <property type="match status" value="1"/>
</dbReference>
<sequence length="377" mass="40650">MLNQNIVHILGGGSIGQLTACYLRKSNVPVALLASSSTSASRLRDGGSKIFLERNGSSTCLTHPDLNVTSSKSDMSNIEEFPVEVQCCGALEGTGDEMMSYRSPISRLIVATKSTQAVSALQSVRPRLSDACQIVLLQNGVLGVYQEVCNKILQGSPSQSPLSATVVVGSVTHGAYRKGPNHVVHSGMGSIKLARVDPTLPDLMDGKHQRMWDETSSAEPESQDLMNVMLRTPGLAAEMIHSHQAFLTMILQKLAVNCAVNPVTALLGCLNHRYSDSQWGKQMAESVCQELVSIYGVELLGVKSESDLADLVLQVAKRTGENKNSMLQDCEAKRSTEVDYLNGYVVKHATNLGMQAPVNSLLHGLIKAKEETWLTGD</sequence>
<evidence type="ECO:0000256" key="4">
    <source>
        <dbReference type="ARBA" id="ARBA00023002"/>
    </source>
</evidence>
<proteinExistence type="inferred from homology"/>
<dbReference type="InterPro" id="IPR050838">
    <property type="entry name" value="Ketopantoate_reductase"/>
</dbReference>
<accession>A0A250WXQ1</accession>
<dbReference type="GO" id="GO:0005739">
    <property type="term" value="C:mitochondrion"/>
    <property type="evidence" value="ECO:0007669"/>
    <property type="project" value="TreeGrafter"/>
</dbReference>
<dbReference type="PANTHER" id="PTHR43765:SF2">
    <property type="entry name" value="2-DEHYDROPANTOATE 2-REDUCTASE"/>
    <property type="match status" value="1"/>
</dbReference>
<dbReference type="SUPFAM" id="SSF48179">
    <property type="entry name" value="6-phosphogluconate dehydrogenase C-terminal domain-like"/>
    <property type="match status" value="1"/>
</dbReference>
<dbReference type="GO" id="GO:0008677">
    <property type="term" value="F:2-dehydropantoate 2-reductase activity"/>
    <property type="evidence" value="ECO:0007669"/>
    <property type="project" value="UniProtKB-EC"/>
</dbReference>
<evidence type="ECO:0000256" key="1">
    <source>
        <dbReference type="ARBA" id="ARBA00007870"/>
    </source>
</evidence>
<dbReference type="InterPro" id="IPR013332">
    <property type="entry name" value="KPR_N"/>
</dbReference>
<evidence type="ECO:0000259" key="7">
    <source>
        <dbReference type="Pfam" id="PF08546"/>
    </source>
</evidence>
<evidence type="ECO:0000256" key="5">
    <source>
        <dbReference type="ARBA" id="ARBA00032024"/>
    </source>
</evidence>
<dbReference type="EMBL" id="BEGY01000013">
    <property type="protein sequence ID" value="GAX75614.1"/>
    <property type="molecule type" value="Genomic_DNA"/>
</dbReference>
<evidence type="ECO:0000256" key="2">
    <source>
        <dbReference type="ARBA" id="ARBA00013014"/>
    </source>
</evidence>
<dbReference type="GO" id="GO:0015940">
    <property type="term" value="P:pantothenate biosynthetic process"/>
    <property type="evidence" value="ECO:0007669"/>
    <property type="project" value="InterPro"/>
</dbReference>
<reference evidence="8 9" key="1">
    <citation type="submission" date="2017-08" db="EMBL/GenBank/DDBJ databases">
        <title>Acidophilic green algal genome provides insights into adaptation to an acidic environment.</title>
        <authorList>
            <person name="Hirooka S."/>
            <person name="Hirose Y."/>
            <person name="Kanesaki Y."/>
            <person name="Higuchi S."/>
            <person name="Fujiwara T."/>
            <person name="Onuma R."/>
            <person name="Era A."/>
            <person name="Ohbayashi R."/>
            <person name="Uzuka A."/>
            <person name="Nozaki H."/>
            <person name="Yoshikawa H."/>
            <person name="Miyagishima S.Y."/>
        </authorList>
    </citation>
    <scope>NUCLEOTIDE SEQUENCE [LARGE SCALE GENOMIC DNA]</scope>
    <source>
        <strain evidence="8 9">NIES-2499</strain>
    </source>
</reference>
<dbReference type="InterPro" id="IPR008927">
    <property type="entry name" value="6-PGluconate_DH-like_C_sf"/>
</dbReference>
<dbReference type="Pfam" id="PF08546">
    <property type="entry name" value="ApbA_C"/>
    <property type="match status" value="1"/>
</dbReference>
<dbReference type="STRING" id="1157962.A0A250WXQ1"/>
<gene>
    <name evidence="8" type="ORF">CEUSTIGMA_g3058.t1</name>
</gene>
<dbReference type="AlphaFoldDB" id="A0A250WXQ1"/>
<feature type="domain" description="Ketopantoate reductase C-terminal" evidence="7">
    <location>
        <begin position="246"/>
        <end position="370"/>
    </location>
</feature>
<dbReference type="Pfam" id="PF02558">
    <property type="entry name" value="ApbA"/>
    <property type="match status" value="1"/>
</dbReference>
<dbReference type="InterPro" id="IPR003710">
    <property type="entry name" value="ApbA"/>
</dbReference>
<dbReference type="Gene3D" id="1.10.1040.10">
    <property type="entry name" value="N-(1-d-carboxylethyl)-l-norvaline Dehydrogenase, domain 2"/>
    <property type="match status" value="1"/>
</dbReference>
<dbReference type="EC" id="1.1.1.169" evidence="2"/>
<dbReference type="NCBIfam" id="TIGR00745">
    <property type="entry name" value="apbA_panE"/>
    <property type="match status" value="1"/>
</dbReference>
<evidence type="ECO:0000259" key="6">
    <source>
        <dbReference type="Pfam" id="PF02558"/>
    </source>
</evidence>
<protein>
    <recommendedName>
        <fullName evidence="2">2-dehydropantoate 2-reductase</fullName>
        <ecNumber evidence="2">1.1.1.169</ecNumber>
    </recommendedName>
    <alternativeName>
        <fullName evidence="5">Ketopantoate reductase</fullName>
    </alternativeName>
</protein>
<evidence type="ECO:0000313" key="8">
    <source>
        <dbReference type="EMBL" id="GAX75614.1"/>
    </source>
</evidence>